<dbReference type="RefSeq" id="WP_008583896.1">
    <property type="nucleotide sequence ID" value="NZ_CP007035.1"/>
</dbReference>
<organism evidence="1 2">
    <name type="scientific">Niabella soli DSM 19437</name>
    <dbReference type="NCBI Taxonomy" id="929713"/>
    <lineage>
        <taxon>Bacteria</taxon>
        <taxon>Pseudomonadati</taxon>
        <taxon>Bacteroidota</taxon>
        <taxon>Chitinophagia</taxon>
        <taxon>Chitinophagales</taxon>
        <taxon>Chitinophagaceae</taxon>
        <taxon>Niabella</taxon>
    </lineage>
</organism>
<dbReference type="Proteomes" id="UP000003586">
    <property type="component" value="Chromosome"/>
</dbReference>
<gene>
    <name evidence="1" type="ORF">NIASO_02375</name>
</gene>
<evidence type="ECO:0000313" key="1">
    <source>
        <dbReference type="EMBL" id="AHF17139.1"/>
    </source>
</evidence>
<dbReference type="KEGG" id="nso:NIASO_02375"/>
<sequence length="82" mass="9380">MATYTVKPLEWEHIDNAYWNCSALDTVFVITPEGDRFNLAFYLQLNTPGSSAEGIFPTLTAAQEKADQLWEKHLQKYLEAVK</sequence>
<dbReference type="STRING" id="929713.NIASO_02375"/>
<keyword evidence="2" id="KW-1185">Reference proteome</keyword>
<dbReference type="EMBL" id="CP007035">
    <property type="protein sequence ID" value="AHF17139.1"/>
    <property type="molecule type" value="Genomic_DNA"/>
</dbReference>
<proteinExistence type="predicted"/>
<protein>
    <submittedName>
        <fullName evidence="1">Uncharacterized protein</fullName>
    </submittedName>
</protein>
<accession>W0F6Q5</accession>
<dbReference type="HOGENOM" id="CLU_2554802_0_0_10"/>
<dbReference type="AlphaFoldDB" id="W0F6Q5"/>
<name>W0F6Q5_9BACT</name>
<evidence type="ECO:0000313" key="2">
    <source>
        <dbReference type="Proteomes" id="UP000003586"/>
    </source>
</evidence>
<reference evidence="1 2" key="1">
    <citation type="submission" date="2013-12" db="EMBL/GenBank/DDBJ databases">
        <authorList>
            <consortium name="DOE Joint Genome Institute"/>
            <person name="Eisen J."/>
            <person name="Huntemann M."/>
            <person name="Han J."/>
            <person name="Chen A."/>
            <person name="Kyrpides N."/>
            <person name="Mavromatis K."/>
            <person name="Markowitz V."/>
            <person name="Palaniappan K."/>
            <person name="Ivanova N."/>
            <person name="Schaumberg A."/>
            <person name="Pati A."/>
            <person name="Liolios K."/>
            <person name="Nordberg H.P."/>
            <person name="Cantor M.N."/>
            <person name="Hua S.X."/>
            <person name="Woyke T."/>
        </authorList>
    </citation>
    <scope>NUCLEOTIDE SEQUENCE [LARGE SCALE GENOMIC DNA]</scope>
    <source>
        <strain evidence="2">DSM 19437</strain>
    </source>
</reference>